<dbReference type="Proteomes" id="UP000321490">
    <property type="component" value="Unassembled WGS sequence"/>
</dbReference>
<dbReference type="GO" id="GO:0003700">
    <property type="term" value="F:DNA-binding transcription factor activity"/>
    <property type="evidence" value="ECO:0007669"/>
    <property type="project" value="TreeGrafter"/>
</dbReference>
<organism evidence="5 6">
    <name type="scientific">Modestobacter roseus</name>
    <dbReference type="NCBI Taxonomy" id="1181884"/>
    <lineage>
        <taxon>Bacteria</taxon>
        <taxon>Bacillati</taxon>
        <taxon>Actinomycetota</taxon>
        <taxon>Actinomycetes</taxon>
        <taxon>Geodermatophilales</taxon>
        <taxon>Geodermatophilaceae</taxon>
        <taxon>Modestobacter</taxon>
    </lineage>
</organism>
<dbReference type="PANTHER" id="PTHR30146:SF153">
    <property type="entry name" value="LACTOSE OPERON REPRESSOR"/>
    <property type="match status" value="1"/>
</dbReference>
<sequence>MAGFTSRDVARLAGVSQSTVSYVMSGRRPISADTRKRVQAAIDQLTYQPNAGARALASQRTQVVGLVVPFGPAGDTTALLPFIETIASCARDNDYDVLLVTADEGTAALTRLAGRSLCDAIVLMNIAAADTRLPVAAASRIPVILIGIPDDPLGLPCVDLDYPEAARLSVAEAAAAGHDRVVVLGWSAEEVARGANYVGRFERAAVEAAAAAGLEHLAVSPVEVSREGARAAVAEALRIGGPRPALLVPASSAVPWVVQALTERGVVPGRDVTVVALCTDAAAMATVPPVTNVSTEPRDVSARAMQTLFRLLERDRETPPGGVELVAPRLTRRETTLTPP</sequence>
<dbReference type="SUPFAM" id="SSF53822">
    <property type="entry name" value="Periplasmic binding protein-like I"/>
    <property type="match status" value="1"/>
</dbReference>
<dbReference type="EMBL" id="VLKF01000001">
    <property type="protein sequence ID" value="TWH75082.1"/>
    <property type="molecule type" value="Genomic_DNA"/>
</dbReference>
<dbReference type="Pfam" id="PF00356">
    <property type="entry name" value="LacI"/>
    <property type="match status" value="1"/>
</dbReference>
<dbReference type="Gene3D" id="1.10.260.40">
    <property type="entry name" value="lambda repressor-like DNA-binding domains"/>
    <property type="match status" value="1"/>
</dbReference>
<gene>
    <name evidence="5" type="ORF">JD78_03633</name>
</gene>
<proteinExistence type="predicted"/>
<dbReference type="Gene3D" id="3.40.50.2300">
    <property type="match status" value="2"/>
</dbReference>
<comment type="caution">
    <text evidence="5">The sequence shown here is derived from an EMBL/GenBank/DDBJ whole genome shotgun (WGS) entry which is preliminary data.</text>
</comment>
<dbReference type="RefSeq" id="WP_153361291.1">
    <property type="nucleotide sequence ID" value="NZ_JABGDC010000135.1"/>
</dbReference>
<name>A0A562IVV2_9ACTN</name>
<dbReference type="PROSITE" id="PS50932">
    <property type="entry name" value="HTH_LACI_2"/>
    <property type="match status" value="1"/>
</dbReference>
<keyword evidence="1" id="KW-0805">Transcription regulation</keyword>
<dbReference type="InterPro" id="IPR000843">
    <property type="entry name" value="HTH_LacI"/>
</dbReference>
<keyword evidence="6" id="KW-1185">Reference proteome</keyword>
<evidence type="ECO:0000256" key="1">
    <source>
        <dbReference type="ARBA" id="ARBA00023015"/>
    </source>
</evidence>
<keyword evidence="2 5" id="KW-0238">DNA-binding</keyword>
<keyword evidence="3" id="KW-0804">Transcription</keyword>
<dbReference type="Pfam" id="PF13377">
    <property type="entry name" value="Peripla_BP_3"/>
    <property type="match status" value="1"/>
</dbReference>
<feature type="domain" description="HTH lacI-type" evidence="4">
    <location>
        <begin position="4"/>
        <end position="58"/>
    </location>
</feature>
<dbReference type="CDD" id="cd01392">
    <property type="entry name" value="HTH_LacI"/>
    <property type="match status" value="1"/>
</dbReference>
<protein>
    <submittedName>
        <fullName evidence="5">DNA-binding LacI/PurR family transcriptional regulator</fullName>
    </submittedName>
</protein>
<dbReference type="PANTHER" id="PTHR30146">
    <property type="entry name" value="LACI-RELATED TRANSCRIPTIONAL REPRESSOR"/>
    <property type="match status" value="1"/>
</dbReference>
<dbReference type="SMART" id="SM00354">
    <property type="entry name" value="HTH_LACI"/>
    <property type="match status" value="1"/>
</dbReference>
<evidence type="ECO:0000313" key="6">
    <source>
        <dbReference type="Proteomes" id="UP000321490"/>
    </source>
</evidence>
<dbReference type="InterPro" id="IPR046335">
    <property type="entry name" value="LacI/GalR-like_sensor"/>
</dbReference>
<reference evidence="5 6" key="1">
    <citation type="submission" date="2019-07" db="EMBL/GenBank/DDBJ databases">
        <title>R&amp;d 2014.</title>
        <authorList>
            <person name="Klenk H.-P."/>
        </authorList>
    </citation>
    <scope>NUCLEOTIDE SEQUENCE [LARGE SCALE GENOMIC DNA]</scope>
    <source>
        <strain evidence="5 6">DSM 45764</strain>
    </source>
</reference>
<dbReference type="AlphaFoldDB" id="A0A562IVV2"/>
<dbReference type="InterPro" id="IPR028082">
    <property type="entry name" value="Peripla_BP_I"/>
</dbReference>
<evidence type="ECO:0000256" key="3">
    <source>
        <dbReference type="ARBA" id="ARBA00023163"/>
    </source>
</evidence>
<dbReference type="GO" id="GO:0000976">
    <property type="term" value="F:transcription cis-regulatory region binding"/>
    <property type="evidence" value="ECO:0007669"/>
    <property type="project" value="TreeGrafter"/>
</dbReference>
<dbReference type="InterPro" id="IPR010982">
    <property type="entry name" value="Lambda_DNA-bd_dom_sf"/>
</dbReference>
<evidence type="ECO:0000256" key="2">
    <source>
        <dbReference type="ARBA" id="ARBA00023125"/>
    </source>
</evidence>
<evidence type="ECO:0000259" key="4">
    <source>
        <dbReference type="PROSITE" id="PS50932"/>
    </source>
</evidence>
<dbReference type="SUPFAM" id="SSF47413">
    <property type="entry name" value="lambda repressor-like DNA-binding domains"/>
    <property type="match status" value="1"/>
</dbReference>
<evidence type="ECO:0000313" key="5">
    <source>
        <dbReference type="EMBL" id="TWH75082.1"/>
    </source>
</evidence>
<dbReference type="OrthoDB" id="252678at2"/>
<accession>A0A562IVV2</accession>